<name>A0A9W8AK70_9FUNG</name>
<organism evidence="2 3">
    <name type="scientific">Dispira parvispora</name>
    <dbReference type="NCBI Taxonomy" id="1520584"/>
    <lineage>
        <taxon>Eukaryota</taxon>
        <taxon>Fungi</taxon>
        <taxon>Fungi incertae sedis</taxon>
        <taxon>Zoopagomycota</taxon>
        <taxon>Kickxellomycotina</taxon>
        <taxon>Dimargaritomycetes</taxon>
        <taxon>Dimargaritales</taxon>
        <taxon>Dimargaritaceae</taxon>
        <taxon>Dispira</taxon>
    </lineage>
</organism>
<feature type="region of interest" description="Disordered" evidence="1">
    <location>
        <begin position="1"/>
        <end position="203"/>
    </location>
</feature>
<keyword evidence="3" id="KW-1185">Reference proteome</keyword>
<feature type="compositionally biased region" description="Basic and acidic residues" evidence="1">
    <location>
        <begin position="170"/>
        <end position="181"/>
    </location>
</feature>
<feature type="non-terminal residue" evidence="2">
    <location>
        <position position="1"/>
    </location>
</feature>
<feature type="compositionally biased region" description="Basic and acidic residues" evidence="1">
    <location>
        <begin position="132"/>
        <end position="147"/>
    </location>
</feature>
<feature type="compositionally biased region" description="Low complexity" evidence="1">
    <location>
        <begin position="73"/>
        <end position="82"/>
    </location>
</feature>
<proteinExistence type="predicted"/>
<reference evidence="2" key="1">
    <citation type="submission" date="2022-07" db="EMBL/GenBank/DDBJ databases">
        <title>Phylogenomic reconstructions and comparative analyses of Kickxellomycotina fungi.</title>
        <authorList>
            <person name="Reynolds N.K."/>
            <person name="Stajich J.E."/>
            <person name="Barry K."/>
            <person name="Grigoriev I.V."/>
            <person name="Crous P."/>
            <person name="Smith M.E."/>
        </authorList>
    </citation>
    <scope>NUCLEOTIDE SEQUENCE</scope>
    <source>
        <strain evidence="2">RSA 1196</strain>
    </source>
</reference>
<evidence type="ECO:0000313" key="3">
    <source>
        <dbReference type="Proteomes" id="UP001150925"/>
    </source>
</evidence>
<dbReference type="EMBL" id="JANBPY010004012">
    <property type="protein sequence ID" value="KAJ1949452.1"/>
    <property type="molecule type" value="Genomic_DNA"/>
</dbReference>
<evidence type="ECO:0000313" key="2">
    <source>
        <dbReference type="EMBL" id="KAJ1949452.1"/>
    </source>
</evidence>
<feature type="compositionally biased region" description="Basic and acidic residues" evidence="1">
    <location>
        <begin position="84"/>
        <end position="118"/>
    </location>
</feature>
<accession>A0A9W8AK70</accession>
<comment type="caution">
    <text evidence="2">The sequence shown here is derived from an EMBL/GenBank/DDBJ whole genome shotgun (WGS) entry which is preliminary data.</text>
</comment>
<protein>
    <submittedName>
        <fullName evidence="2">Uncharacterized protein</fullName>
    </submittedName>
</protein>
<feature type="compositionally biased region" description="Basic and acidic residues" evidence="1">
    <location>
        <begin position="43"/>
        <end position="70"/>
    </location>
</feature>
<evidence type="ECO:0000256" key="1">
    <source>
        <dbReference type="SAM" id="MobiDB-lite"/>
    </source>
</evidence>
<gene>
    <name evidence="2" type="ORF">IWQ62_006731</name>
</gene>
<feature type="compositionally biased region" description="Polar residues" evidence="1">
    <location>
        <begin position="26"/>
        <end position="42"/>
    </location>
</feature>
<dbReference type="Proteomes" id="UP001150925">
    <property type="component" value="Unassembled WGS sequence"/>
</dbReference>
<sequence length="216" mass="23738">PKSEIERNPQQKIPAQHGNLAHKNVQDQGPSAGPSNSNTPSHSEVKIKSDLTKDGESGESPKKTNEKKPQEGSTTTQDTTSTKVPHENNSQDKHDKTVRDDSGAAINKREGMTKKEGENQGVLQKLLKPFRHSSEDSESHNGTKEKLSSPAHTSGHNDDKKKLSSSAHTSGHDHAKEKLRSSADTPSPYSVAEQSRGIHEETRGIYNLMREFENYS</sequence>
<dbReference type="AlphaFoldDB" id="A0A9W8AK70"/>